<evidence type="ECO:0000256" key="19">
    <source>
        <dbReference type="ARBA" id="ARBA00048679"/>
    </source>
</evidence>
<dbReference type="GO" id="GO:0005524">
    <property type="term" value="F:ATP binding"/>
    <property type="evidence" value="ECO:0007669"/>
    <property type="project" value="UniProtKB-UniRule"/>
</dbReference>
<dbReference type="Proteomes" id="UP000594262">
    <property type="component" value="Unplaced"/>
</dbReference>
<evidence type="ECO:0000256" key="12">
    <source>
        <dbReference type="ARBA" id="ARBA00022741"/>
    </source>
</evidence>
<feature type="compositionally biased region" description="Basic and acidic residues" evidence="23">
    <location>
        <begin position="132"/>
        <end position="142"/>
    </location>
</feature>
<dbReference type="InterPro" id="IPR051272">
    <property type="entry name" value="RIO-type_Ser/Thr_kinase"/>
</dbReference>
<evidence type="ECO:0000256" key="4">
    <source>
        <dbReference type="ARBA" id="ARBA00012513"/>
    </source>
</evidence>
<evidence type="ECO:0000256" key="10">
    <source>
        <dbReference type="ARBA" id="ARBA00022679"/>
    </source>
</evidence>
<organism evidence="25 26">
    <name type="scientific">Clytia hemisphaerica</name>
    <dbReference type="NCBI Taxonomy" id="252671"/>
    <lineage>
        <taxon>Eukaryota</taxon>
        <taxon>Metazoa</taxon>
        <taxon>Cnidaria</taxon>
        <taxon>Hydrozoa</taxon>
        <taxon>Hydroidolina</taxon>
        <taxon>Leptothecata</taxon>
        <taxon>Obeliida</taxon>
        <taxon>Clytiidae</taxon>
        <taxon>Clytia</taxon>
    </lineage>
</organism>
<dbReference type="CDD" id="cd05146">
    <property type="entry name" value="RIO3_euk"/>
    <property type="match status" value="1"/>
</dbReference>
<evidence type="ECO:0000256" key="17">
    <source>
        <dbReference type="ARBA" id="ARBA00023118"/>
    </source>
</evidence>
<evidence type="ECO:0000313" key="26">
    <source>
        <dbReference type="Proteomes" id="UP000594262"/>
    </source>
</evidence>
<evidence type="ECO:0000256" key="2">
    <source>
        <dbReference type="ARBA" id="ARBA00004496"/>
    </source>
</evidence>
<evidence type="ECO:0000259" key="24">
    <source>
        <dbReference type="SMART" id="SM00090"/>
    </source>
</evidence>
<protein>
    <recommendedName>
        <fullName evidence="21 22">Serine/threonine-protein kinase RIO3</fullName>
        <ecNumber evidence="4 22">2.7.11.1</ecNumber>
    </recommendedName>
</protein>
<dbReference type="FunFam" id="3.30.200.20:FF:000200">
    <property type="entry name" value="Serine/threonine-protein kinase RIO3"/>
    <property type="match status" value="1"/>
</dbReference>
<dbReference type="GO" id="GO:0045087">
    <property type="term" value="P:innate immune response"/>
    <property type="evidence" value="ECO:0007669"/>
    <property type="project" value="UniProtKB-KW"/>
</dbReference>
<keyword evidence="6" id="KW-0690">Ribosome biogenesis</keyword>
<dbReference type="InterPro" id="IPR011009">
    <property type="entry name" value="Kinase-like_dom_sf"/>
</dbReference>
<dbReference type="AlphaFoldDB" id="A0A7M5XB41"/>
<evidence type="ECO:0000256" key="18">
    <source>
        <dbReference type="ARBA" id="ARBA00047899"/>
    </source>
</evidence>
<dbReference type="InterPro" id="IPR018934">
    <property type="entry name" value="RIO_dom"/>
</dbReference>
<keyword evidence="9" id="KW-0399">Innate immunity</keyword>
<evidence type="ECO:0000256" key="7">
    <source>
        <dbReference type="ARBA" id="ARBA00022527"/>
    </source>
</evidence>
<evidence type="ECO:0000256" key="22">
    <source>
        <dbReference type="PIRNR" id="PIRNR038146"/>
    </source>
</evidence>
<dbReference type="InterPro" id="IPR000687">
    <property type="entry name" value="RIO_kinase"/>
</dbReference>
<evidence type="ECO:0000256" key="16">
    <source>
        <dbReference type="ARBA" id="ARBA00022859"/>
    </source>
</evidence>
<feature type="domain" description="RIO kinase" evidence="24">
    <location>
        <begin position="228"/>
        <end position="473"/>
    </location>
</feature>
<dbReference type="GO" id="GO:0046872">
    <property type="term" value="F:metal ion binding"/>
    <property type="evidence" value="ECO:0007669"/>
    <property type="project" value="UniProtKB-UniRule"/>
</dbReference>
<dbReference type="GO" id="GO:0042254">
    <property type="term" value="P:ribosome biogenesis"/>
    <property type="evidence" value="ECO:0007669"/>
    <property type="project" value="UniProtKB-KW"/>
</dbReference>
<keyword evidence="17" id="KW-0051">Antiviral defense</keyword>
<keyword evidence="12 22" id="KW-0547">Nucleotide-binding</keyword>
<evidence type="ECO:0000256" key="11">
    <source>
        <dbReference type="ARBA" id="ARBA00022723"/>
    </source>
</evidence>
<evidence type="ECO:0000256" key="15">
    <source>
        <dbReference type="ARBA" id="ARBA00022842"/>
    </source>
</evidence>
<feature type="region of interest" description="Disordered" evidence="23">
    <location>
        <begin position="521"/>
        <end position="556"/>
    </location>
</feature>
<feature type="compositionally biased region" description="Polar residues" evidence="23">
    <location>
        <begin position="1"/>
        <end position="37"/>
    </location>
</feature>
<evidence type="ECO:0000256" key="20">
    <source>
        <dbReference type="ARBA" id="ARBA00064322"/>
    </source>
</evidence>
<dbReference type="SUPFAM" id="SSF56112">
    <property type="entry name" value="Protein kinase-like (PK-like)"/>
    <property type="match status" value="1"/>
</dbReference>
<keyword evidence="26" id="KW-1185">Reference proteome</keyword>
<comment type="catalytic activity">
    <reaction evidence="18 22">
        <text>L-threonyl-[protein] + ATP = O-phospho-L-threonyl-[protein] + ADP + H(+)</text>
        <dbReference type="Rhea" id="RHEA:46608"/>
        <dbReference type="Rhea" id="RHEA-COMP:11060"/>
        <dbReference type="Rhea" id="RHEA-COMP:11605"/>
        <dbReference type="ChEBI" id="CHEBI:15378"/>
        <dbReference type="ChEBI" id="CHEBI:30013"/>
        <dbReference type="ChEBI" id="CHEBI:30616"/>
        <dbReference type="ChEBI" id="CHEBI:61977"/>
        <dbReference type="ChEBI" id="CHEBI:456216"/>
        <dbReference type="EC" id="2.7.11.1"/>
    </reaction>
</comment>
<dbReference type="Gene3D" id="1.10.510.10">
    <property type="entry name" value="Transferase(Phosphotransferase) domain 1"/>
    <property type="match status" value="1"/>
</dbReference>
<keyword evidence="10 22" id="KW-0808">Transferase</keyword>
<evidence type="ECO:0000256" key="21">
    <source>
        <dbReference type="ARBA" id="ARBA00068351"/>
    </source>
</evidence>
<sequence length="556" mass="63370">MATKSIDVNNPSGGSQSATTCPWGKIQNTPPASSFSSLMDEEYAKELECEELKSLSQEQDPVQTETQVVIPPEAATNGSDDTANDLLLAQMLQLEFNKENDAYVKSLEKTYNGTSKVSMSFKNFQSVHPYEADPSRKLYGKDDFDDDSSEADSDLDDAINERKADGEIITKHDQQISERKNAKNVEQFPLHFASGDVGRKDIRLPNAVYNRLKTHSKKEERNHMRIHEKQEHSTHEKALDEKSRLILYKMVNNGTLDSISGIVSTGKEAVVIHARGGQSENGPLPSECALKIFKTTLNEFKTREKYIKDDHRFRDRYSKQNPRKIIKLWAEKEFRNLNRMQEAGIPCPKVVCLRKHILVMTFVGADQKPAPKLKDAILSRSELESAYSQCTEMMKTMYNECKLIHSDLSEYNILWHYHKCFFIDVSQSIEPVHPQAFHFLLRDCHNITSFFTKAGLTTDIVMKEEELFEYVCGKELGETCLDQIEKEQKPNFERDEEMLAFGLNSDANFDYQFKFNQSKLDQAKHNQSEESTADQSADSNTNELADTSESISTSEN</sequence>
<evidence type="ECO:0000256" key="14">
    <source>
        <dbReference type="ARBA" id="ARBA00022840"/>
    </source>
</evidence>
<keyword evidence="14" id="KW-0067">ATP-binding</keyword>
<keyword evidence="15 22" id="KW-0460">Magnesium</keyword>
<comment type="catalytic activity">
    <reaction evidence="19 22">
        <text>L-seryl-[protein] + ATP = O-phospho-L-seryl-[protein] + ADP + H(+)</text>
        <dbReference type="Rhea" id="RHEA:17989"/>
        <dbReference type="Rhea" id="RHEA-COMP:9863"/>
        <dbReference type="Rhea" id="RHEA-COMP:11604"/>
        <dbReference type="ChEBI" id="CHEBI:15378"/>
        <dbReference type="ChEBI" id="CHEBI:29999"/>
        <dbReference type="ChEBI" id="CHEBI:30616"/>
        <dbReference type="ChEBI" id="CHEBI:83421"/>
        <dbReference type="ChEBI" id="CHEBI:456216"/>
        <dbReference type="EC" id="2.7.11.1"/>
    </reaction>
</comment>
<keyword evidence="5" id="KW-0963">Cytoplasm</keyword>
<dbReference type="Pfam" id="PF01163">
    <property type="entry name" value="RIO1"/>
    <property type="match status" value="1"/>
</dbReference>
<dbReference type="GO" id="GO:0005737">
    <property type="term" value="C:cytoplasm"/>
    <property type="evidence" value="ECO:0007669"/>
    <property type="project" value="UniProtKB-SubCell"/>
</dbReference>
<evidence type="ECO:0000313" key="25">
    <source>
        <dbReference type="EnsemblMetazoa" id="CLYHEMP020090.1"/>
    </source>
</evidence>
<keyword evidence="7 22" id="KW-0723">Serine/threonine-protein kinase</keyword>
<dbReference type="GO" id="GO:0051607">
    <property type="term" value="P:defense response to virus"/>
    <property type="evidence" value="ECO:0007669"/>
    <property type="project" value="UniProtKB-KW"/>
</dbReference>
<dbReference type="EC" id="2.7.11.1" evidence="4 22"/>
<accession>A0A7M5XB41</accession>
<keyword evidence="11 22" id="KW-0479">Metal-binding</keyword>
<dbReference type="PIRSF" id="PIRSF038146">
    <property type="entry name" value="Ser/Thr_PK_RIO3"/>
    <property type="match status" value="1"/>
</dbReference>
<dbReference type="EnsemblMetazoa" id="CLYHEMT020090.1">
    <property type="protein sequence ID" value="CLYHEMP020090.1"/>
    <property type="gene ID" value="CLYHEMG020090"/>
</dbReference>
<reference evidence="25" key="1">
    <citation type="submission" date="2021-01" db="UniProtKB">
        <authorList>
            <consortium name="EnsemblMetazoa"/>
        </authorList>
    </citation>
    <scope>IDENTIFICATION</scope>
</reference>
<evidence type="ECO:0000256" key="5">
    <source>
        <dbReference type="ARBA" id="ARBA00022490"/>
    </source>
</evidence>
<evidence type="ECO:0000256" key="9">
    <source>
        <dbReference type="ARBA" id="ARBA00022588"/>
    </source>
</evidence>
<proteinExistence type="inferred from homology"/>
<feature type="region of interest" description="Disordered" evidence="23">
    <location>
        <begin position="132"/>
        <end position="162"/>
    </location>
</feature>
<comment type="similarity">
    <text evidence="3 22">Belongs to the protein kinase superfamily. RIO-type Ser/Thr kinase family.</text>
</comment>
<dbReference type="PANTHER" id="PTHR45723">
    <property type="entry name" value="SERINE/THREONINE-PROTEIN KINASE RIO1"/>
    <property type="match status" value="1"/>
</dbReference>
<comment type="cofactor">
    <cofactor evidence="1 22">
        <name>Mg(2+)</name>
        <dbReference type="ChEBI" id="CHEBI:18420"/>
    </cofactor>
</comment>
<feature type="compositionally biased region" description="Acidic residues" evidence="23">
    <location>
        <begin position="143"/>
        <end position="158"/>
    </location>
</feature>
<name>A0A7M5XB41_9CNID</name>
<dbReference type="GO" id="GO:0004674">
    <property type="term" value="F:protein serine/threonine kinase activity"/>
    <property type="evidence" value="ECO:0007669"/>
    <property type="project" value="UniProtKB-UniRule"/>
</dbReference>
<evidence type="ECO:0000256" key="3">
    <source>
        <dbReference type="ARBA" id="ARBA00009196"/>
    </source>
</evidence>
<dbReference type="Gene3D" id="3.30.200.20">
    <property type="entry name" value="Phosphorylase Kinase, domain 1"/>
    <property type="match status" value="1"/>
</dbReference>
<feature type="region of interest" description="Disordered" evidence="23">
    <location>
        <begin position="1"/>
        <end position="40"/>
    </location>
</feature>
<dbReference type="InterPro" id="IPR017406">
    <property type="entry name" value="Ser/Thr_kinase_Rio3"/>
</dbReference>
<keyword evidence="16" id="KW-0391">Immunity</keyword>
<evidence type="ECO:0000256" key="23">
    <source>
        <dbReference type="SAM" id="MobiDB-lite"/>
    </source>
</evidence>
<evidence type="ECO:0000256" key="1">
    <source>
        <dbReference type="ARBA" id="ARBA00001946"/>
    </source>
</evidence>
<dbReference type="SMART" id="SM00090">
    <property type="entry name" value="RIO"/>
    <property type="match status" value="1"/>
</dbReference>
<comment type="subcellular location">
    <subcellularLocation>
        <location evidence="2">Cytoplasm</location>
    </subcellularLocation>
</comment>
<evidence type="ECO:0000256" key="13">
    <source>
        <dbReference type="ARBA" id="ARBA00022777"/>
    </source>
</evidence>
<comment type="subunit">
    <text evidence="20">Interacts with CASP10. Interacts with IRF3; RIOK3 probably mediates the interaction of TBK1 with IRF3. Associated with 40S pre-ribosomal particles.</text>
</comment>
<feature type="compositionally biased region" description="Polar residues" evidence="23">
    <location>
        <begin position="529"/>
        <end position="556"/>
    </location>
</feature>
<evidence type="ECO:0000256" key="8">
    <source>
        <dbReference type="ARBA" id="ARBA00022553"/>
    </source>
</evidence>
<evidence type="ECO:0000256" key="6">
    <source>
        <dbReference type="ARBA" id="ARBA00022517"/>
    </source>
</evidence>
<dbReference type="OrthoDB" id="205248at2759"/>
<keyword evidence="8" id="KW-0597">Phosphoprotein</keyword>
<keyword evidence="13 22" id="KW-0418">Kinase</keyword>